<evidence type="ECO:0000313" key="3">
    <source>
        <dbReference type="EMBL" id="OWF51237.1"/>
    </source>
</evidence>
<dbReference type="GO" id="GO:0005509">
    <property type="term" value="F:calcium ion binding"/>
    <property type="evidence" value="ECO:0007669"/>
    <property type="project" value="InterPro"/>
</dbReference>
<sequence length="715" mass="81685">MPPHRGGALDAMDSDISFPLDRLFDEYNLDHIPEDERMGLFKHRDLPHVKHYKAAVKIFGGPLSRKRVIVAPPMETKMRHRLGCYLNQKPKPAPLIINTVVKPPEPLVDKLEYDREEIQREVEKDKEFQYKKWIQERQKFRNNIENMGLSEDWLRNKPKKTALEKRVLRRMEQERMPKEVEMAPPPETPISAEIKSVPCVKVPSPLGIRILDLFLKRNKMRLIDLFTQTDKDKNWRLSRDEFRKSIRQSKVPLSEPLLEDLILSLDENFDEELDYKELARGLDSWRRERRENRRKELSRETTSLSSKGTNSHAGSPVLETGPEHEVSDLTKGTVVSGPKSAKSSARSAPKSAKSAGQGSVGTDQSKLEGQTATVEGDADGGKKRIDSGKESGQGSTHTVLTQSRSSTPQFLHPPDIDTRPEQMVLKSDEAMVDLRKRDREALKGSSQTHKMSPKKIQEDTPPGIIKIGDRAIDNHCMKSTLQGETASMIDKYRQLKLKEYYEITRMCQVQSTTLSKALLERVLLHPPDHPRVSIERRVKTPGAPLLSSHHADPPKRPRTPIEVKHKDKVRRSRSGKLLIDSRHKYPQRSSVAATGTKENLSTGKAVIRRRVDCWMTFEEYDKLTSHLAIRYQQLHGTTNQNAFWPGHLMDRVRLCMPPYNEPEIADGTHSVFSHVKGEPSVYPGLQRENSAWPINDNGYVQSGIHDPFARKYSYL</sequence>
<gene>
    <name evidence="3" type="ORF">KP79_PYT00746</name>
</gene>
<feature type="compositionally biased region" description="Polar residues" evidence="1">
    <location>
        <begin position="301"/>
        <end position="313"/>
    </location>
</feature>
<dbReference type="Proteomes" id="UP000242188">
    <property type="component" value="Unassembled WGS sequence"/>
</dbReference>
<dbReference type="SUPFAM" id="SSF47473">
    <property type="entry name" value="EF-hand"/>
    <property type="match status" value="1"/>
</dbReference>
<feature type="region of interest" description="Disordered" evidence="1">
    <location>
        <begin position="287"/>
        <end position="424"/>
    </location>
</feature>
<proteinExistence type="predicted"/>
<reference evidence="3 4" key="1">
    <citation type="journal article" date="2017" name="Nat. Ecol. Evol.">
        <title>Scallop genome provides insights into evolution of bilaterian karyotype and development.</title>
        <authorList>
            <person name="Wang S."/>
            <person name="Zhang J."/>
            <person name="Jiao W."/>
            <person name="Li J."/>
            <person name="Xun X."/>
            <person name="Sun Y."/>
            <person name="Guo X."/>
            <person name="Huan P."/>
            <person name="Dong B."/>
            <person name="Zhang L."/>
            <person name="Hu X."/>
            <person name="Sun X."/>
            <person name="Wang J."/>
            <person name="Zhao C."/>
            <person name="Wang Y."/>
            <person name="Wang D."/>
            <person name="Huang X."/>
            <person name="Wang R."/>
            <person name="Lv J."/>
            <person name="Li Y."/>
            <person name="Zhang Z."/>
            <person name="Liu B."/>
            <person name="Lu W."/>
            <person name="Hui Y."/>
            <person name="Liang J."/>
            <person name="Zhou Z."/>
            <person name="Hou R."/>
            <person name="Li X."/>
            <person name="Liu Y."/>
            <person name="Li H."/>
            <person name="Ning X."/>
            <person name="Lin Y."/>
            <person name="Zhao L."/>
            <person name="Xing Q."/>
            <person name="Dou J."/>
            <person name="Li Y."/>
            <person name="Mao J."/>
            <person name="Guo H."/>
            <person name="Dou H."/>
            <person name="Li T."/>
            <person name="Mu C."/>
            <person name="Jiang W."/>
            <person name="Fu Q."/>
            <person name="Fu X."/>
            <person name="Miao Y."/>
            <person name="Liu J."/>
            <person name="Yu Q."/>
            <person name="Li R."/>
            <person name="Liao H."/>
            <person name="Li X."/>
            <person name="Kong Y."/>
            <person name="Jiang Z."/>
            <person name="Chourrout D."/>
            <person name="Li R."/>
            <person name="Bao Z."/>
        </authorList>
    </citation>
    <scope>NUCLEOTIDE SEQUENCE [LARGE SCALE GENOMIC DNA]</scope>
    <source>
        <strain evidence="3 4">PY_sf001</strain>
    </source>
</reference>
<dbReference type="PANTHER" id="PTHR47225">
    <property type="entry name" value="EF-HAND CALCIUM-BINDING DOMAIN-CONTAINING PROTEIN 12"/>
    <property type="match status" value="1"/>
</dbReference>
<dbReference type="InterPro" id="IPR002048">
    <property type="entry name" value="EF_hand_dom"/>
</dbReference>
<feature type="compositionally biased region" description="Polar residues" evidence="1">
    <location>
        <begin position="360"/>
        <end position="373"/>
    </location>
</feature>
<protein>
    <submittedName>
        <fullName evidence="3">EF-hand calcium-binding domain-containing protein 12</fullName>
    </submittedName>
</protein>
<feature type="compositionally biased region" description="Basic and acidic residues" evidence="1">
    <location>
        <begin position="414"/>
        <end position="424"/>
    </location>
</feature>
<accession>A0A210QR61</accession>
<dbReference type="InterPro" id="IPR042847">
    <property type="entry name" value="EFC12"/>
</dbReference>
<evidence type="ECO:0000259" key="2">
    <source>
        <dbReference type="PROSITE" id="PS50222"/>
    </source>
</evidence>
<feature type="region of interest" description="Disordered" evidence="1">
    <location>
        <begin position="440"/>
        <end position="462"/>
    </location>
</feature>
<dbReference type="OrthoDB" id="10005811at2759"/>
<evidence type="ECO:0000256" key="1">
    <source>
        <dbReference type="SAM" id="MobiDB-lite"/>
    </source>
</evidence>
<dbReference type="AlphaFoldDB" id="A0A210QR61"/>
<dbReference type="EMBL" id="NEDP02002307">
    <property type="protein sequence ID" value="OWF51237.1"/>
    <property type="molecule type" value="Genomic_DNA"/>
</dbReference>
<comment type="caution">
    <text evidence="3">The sequence shown here is derived from an EMBL/GenBank/DDBJ whole genome shotgun (WGS) entry which is preliminary data.</text>
</comment>
<feature type="compositionally biased region" description="Basic and acidic residues" evidence="1">
    <location>
        <begin position="549"/>
        <end position="560"/>
    </location>
</feature>
<feature type="region of interest" description="Disordered" evidence="1">
    <location>
        <begin position="531"/>
        <end position="560"/>
    </location>
</feature>
<organism evidence="3 4">
    <name type="scientific">Mizuhopecten yessoensis</name>
    <name type="common">Japanese scallop</name>
    <name type="synonym">Patinopecten yessoensis</name>
    <dbReference type="NCBI Taxonomy" id="6573"/>
    <lineage>
        <taxon>Eukaryota</taxon>
        <taxon>Metazoa</taxon>
        <taxon>Spiralia</taxon>
        <taxon>Lophotrochozoa</taxon>
        <taxon>Mollusca</taxon>
        <taxon>Bivalvia</taxon>
        <taxon>Autobranchia</taxon>
        <taxon>Pteriomorphia</taxon>
        <taxon>Pectinida</taxon>
        <taxon>Pectinoidea</taxon>
        <taxon>Pectinidae</taxon>
        <taxon>Mizuhopecten</taxon>
    </lineage>
</organism>
<name>A0A210QR61_MIZYE</name>
<feature type="domain" description="EF-hand" evidence="2">
    <location>
        <begin position="217"/>
        <end position="252"/>
    </location>
</feature>
<evidence type="ECO:0000313" key="4">
    <source>
        <dbReference type="Proteomes" id="UP000242188"/>
    </source>
</evidence>
<dbReference type="InterPro" id="IPR011992">
    <property type="entry name" value="EF-hand-dom_pair"/>
</dbReference>
<dbReference type="Gene3D" id="1.10.238.10">
    <property type="entry name" value="EF-hand"/>
    <property type="match status" value="1"/>
</dbReference>
<keyword evidence="4" id="KW-1185">Reference proteome</keyword>
<feature type="compositionally biased region" description="Low complexity" evidence="1">
    <location>
        <begin position="336"/>
        <end position="356"/>
    </location>
</feature>
<feature type="compositionally biased region" description="Basic and acidic residues" evidence="1">
    <location>
        <begin position="379"/>
        <end position="389"/>
    </location>
</feature>
<feature type="compositionally biased region" description="Polar residues" evidence="1">
    <location>
        <begin position="390"/>
        <end position="409"/>
    </location>
</feature>
<dbReference type="PROSITE" id="PS50222">
    <property type="entry name" value="EF_HAND_2"/>
    <property type="match status" value="1"/>
</dbReference>
<feature type="compositionally biased region" description="Basic and acidic residues" evidence="1">
    <location>
        <begin position="287"/>
        <end position="299"/>
    </location>
</feature>
<dbReference type="PANTHER" id="PTHR47225:SF1">
    <property type="entry name" value="EF-HAND CALCIUM-BINDING DOMAIN-CONTAINING PROTEIN 12"/>
    <property type="match status" value="1"/>
</dbReference>